<dbReference type="InterPro" id="IPR052344">
    <property type="entry name" value="Transposase-related"/>
</dbReference>
<proteinExistence type="predicted"/>
<dbReference type="EMBL" id="FOQH01000048">
    <property type="protein sequence ID" value="SFJ34507.1"/>
    <property type="molecule type" value="Genomic_DNA"/>
</dbReference>
<dbReference type="NCBIfam" id="NF033517">
    <property type="entry name" value="transpos_IS66"/>
    <property type="match status" value="1"/>
</dbReference>
<dbReference type="Proteomes" id="UP000199377">
    <property type="component" value="Unassembled WGS sequence"/>
</dbReference>
<dbReference type="Pfam" id="PF03050">
    <property type="entry name" value="DDE_Tnp_IS66"/>
    <property type="match status" value="1"/>
</dbReference>
<evidence type="ECO:0000313" key="5">
    <source>
        <dbReference type="EMBL" id="SFJ34507.1"/>
    </source>
</evidence>
<evidence type="ECO:0000259" key="3">
    <source>
        <dbReference type="Pfam" id="PF13007"/>
    </source>
</evidence>
<dbReference type="InterPro" id="IPR004291">
    <property type="entry name" value="Transposase_IS66_central"/>
</dbReference>
<name>A0A1I3QMZ7_9RHOB</name>
<evidence type="ECO:0000259" key="1">
    <source>
        <dbReference type="Pfam" id="PF03050"/>
    </source>
</evidence>
<sequence>MLDVAKSLPEDPEELRRFTALLLAEVKSQALLIEKLRHQLAGHRSHRFGASSETIEQLQLALETSEIAVAKMTAKLRLPDEEPNDKPKRRPIPDHILRQEIELTTGDEDCAHCGGTLRRLGEDVTEELEYVPGRFIVNRIVRPRMACSGCDAFTQAALPSRPIERGRPGPGLLANVLVSKYADHLPLYRQSQIFDREGLDLDRSTLADWVGKSTALLEPLADAIGRHVLAGQAIFADDTPVKMLAPGAGKTATARLWTYGRDERPWGGDAPPASWYRFSPDRKGQHPKDHLSSYQGWMHADGYAGFEDLYRSSDIREVACMAHVRRKFVDVHRAQGSAIADEAIKRIAQLYAVEKEARGSPPGRRVEIRQAKAKPIFDELETWLHGQLPSISGKSPLAVAIRYALTRMKRLRPYLDHGFLELDNNTAERAMRSVAVGRKNYLFVGSQTGGRAAAIAYTLIETAKLNSVDPQGWLADTLARIPDYKITRVDDLLPWNWRSAPEKDHIPA</sequence>
<protein>
    <submittedName>
        <fullName evidence="5">Transposase</fullName>
    </submittedName>
</protein>
<dbReference type="OrthoDB" id="9800877at2"/>
<dbReference type="AlphaFoldDB" id="A0A1I3QMZ7"/>
<dbReference type="InterPro" id="IPR024474">
    <property type="entry name" value="Znf_dom_IS66"/>
</dbReference>
<dbReference type="InterPro" id="IPR039552">
    <property type="entry name" value="IS66_C"/>
</dbReference>
<feature type="domain" description="Transposase IS66 zinc-finger binding" evidence="2">
    <location>
        <begin position="108"/>
        <end position="151"/>
    </location>
</feature>
<dbReference type="RefSeq" id="WP_092866565.1">
    <property type="nucleotide sequence ID" value="NZ_FOQH01000048.1"/>
</dbReference>
<dbReference type="STRING" id="1114924.SAMN05216258_1483"/>
<gene>
    <name evidence="5" type="ORF">SAMN05216258_1483</name>
</gene>
<keyword evidence="6" id="KW-1185">Reference proteome</keyword>
<dbReference type="Pfam" id="PF13817">
    <property type="entry name" value="DDE_Tnp_IS66_C"/>
    <property type="match status" value="1"/>
</dbReference>
<dbReference type="InterPro" id="IPR024463">
    <property type="entry name" value="Transposase_TnpC_homeodom"/>
</dbReference>
<reference evidence="5 6" key="1">
    <citation type="submission" date="2016-10" db="EMBL/GenBank/DDBJ databases">
        <authorList>
            <person name="de Groot N.N."/>
        </authorList>
    </citation>
    <scope>NUCLEOTIDE SEQUENCE [LARGE SCALE GENOMIC DNA]</scope>
    <source>
        <strain evidence="5 6">CGMCC 1.11030</strain>
    </source>
</reference>
<evidence type="ECO:0000259" key="4">
    <source>
        <dbReference type="Pfam" id="PF13817"/>
    </source>
</evidence>
<feature type="domain" description="Transposase TnpC homeodomain" evidence="3">
    <location>
        <begin position="36"/>
        <end position="101"/>
    </location>
</feature>
<evidence type="ECO:0000313" key="6">
    <source>
        <dbReference type="Proteomes" id="UP000199377"/>
    </source>
</evidence>
<dbReference type="Pfam" id="PF13007">
    <property type="entry name" value="LZ_Tnp_IS66"/>
    <property type="match status" value="1"/>
</dbReference>
<organism evidence="5 6">
    <name type="scientific">Albimonas pacifica</name>
    <dbReference type="NCBI Taxonomy" id="1114924"/>
    <lineage>
        <taxon>Bacteria</taxon>
        <taxon>Pseudomonadati</taxon>
        <taxon>Pseudomonadota</taxon>
        <taxon>Alphaproteobacteria</taxon>
        <taxon>Rhodobacterales</taxon>
        <taxon>Paracoccaceae</taxon>
        <taxon>Albimonas</taxon>
    </lineage>
</organism>
<evidence type="ECO:0000259" key="2">
    <source>
        <dbReference type="Pfam" id="PF13005"/>
    </source>
</evidence>
<feature type="domain" description="Transposase IS66 C-terminal" evidence="4">
    <location>
        <begin position="458"/>
        <end position="495"/>
    </location>
</feature>
<accession>A0A1I3QMZ7</accession>
<dbReference type="Pfam" id="PF13005">
    <property type="entry name" value="zf-IS66"/>
    <property type="match status" value="1"/>
</dbReference>
<feature type="domain" description="Transposase IS66 central" evidence="1">
    <location>
        <begin position="166"/>
        <end position="451"/>
    </location>
</feature>
<dbReference type="PANTHER" id="PTHR33678:SF1">
    <property type="entry name" value="BLL1576 PROTEIN"/>
    <property type="match status" value="1"/>
</dbReference>
<dbReference type="PANTHER" id="PTHR33678">
    <property type="entry name" value="BLL1576 PROTEIN"/>
    <property type="match status" value="1"/>
</dbReference>